<dbReference type="PRINTS" id="PR00727">
    <property type="entry name" value="LEADERPTASE"/>
</dbReference>
<gene>
    <name evidence="6" type="ORF">ITP53_36105</name>
</gene>
<comment type="subcellular location">
    <subcellularLocation>
        <location evidence="1">Cell membrane</location>
        <topology evidence="1">Single-pass type II membrane protein</topology>
    </subcellularLocation>
</comment>
<evidence type="ECO:0000256" key="3">
    <source>
        <dbReference type="PIRSR" id="PIRSR600223-1"/>
    </source>
</evidence>
<evidence type="ECO:0000259" key="5">
    <source>
        <dbReference type="Pfam" id="PF10502"/>
    </source>
</evidence>
<dbReference type="Gene3D" id="2.10.109.10">
    <property type="entry name" value="Umud Fragment, subunit A"/>
    <property type="match status" value="1"/>
</dbReference>
<dbReference type="PANTHER" id="PTHR43390:SF1">
    <property type="entry name" value="CHLOROPLAST PROCESSING PEPTIDASE"/>
    <property type="match status" value="1"/>
</dbReference>
<dbReference type="InterPro" id="IPR019533">
    <property type="entry name" value="Peptidase_S26"/>
</dbReference>
<feature type="active site" evidence="3">
    <location>
        <position position="92"/>
    </location>
</feature>
<feature type="compositionally biased region" description="Basic and acidic residues" evidence="4">
    <location>
        <begin position="165"/>
        <end position="179"/>
    </location>
</feature>
<dbReference type="PROSITE" id="PS51257">
    <property type="entry name" value="PROKAR_LIPOPROTEIN"/>
    <property type="match status" value="1"/>
</dbReference>
<dbReference type="CDD" id="cd06462">
    <property type="entry name" value="Peptidase_S24_S26"/>
    <property type="match status" value="1"/>
</dbReference>
<feature type="active site" evidence="3">
    <location>
        <position position="39"/>
    </location>
</feature>
<reference evidence="6" key="1">
    <citation type="submission" date="2020-11" db="EMBL/GenBank/DDBJ databases">
        <title>Whole-genome analyses of Nonomuraea sp. K274.</title>
        <authorList>
            <person name="Veyisoglu A."/>
        </authorList>
    </citation>
    <scope>NUCLEOTIDE SEQUENCE</scope>
    <source>
        <strain evidence="6">K274</strain>
    </source>
</reference>
<feature type="domain" description="Peptidase S26" evidence="5">
    <location>
        <begin position="19"/>
        <end position="102"/>
    </location>
</feature>
<evidence type="ECO:0000256" key="1">
    <source>
        <dbReference type="ARBA" id="ARBA00004401"/>
    </source>
</evidence>
<dbReference type="RefSeq" id="WP_195899953.1">
    <property type="nucleotide sequence ID" value="NZ_JADOGI010000144.1"/>
</dbReference>
<protein>
    <submittedName>
        <fullName evidence="6">S24/S26 family peptidase</fullName>
    </submittedName>
</protein>
<dbReference type="GO" id="GO:0006465">
    <property type="term" value="P:signal peptide processing"/>
    <property type="evidence" value="ECO:0007669"/>
    <property type="project" value="InterPro"/>
</dbReference>
<evidence type="ECO:0000313" key="6">
    <source>
        <dbReference type="EMBL" id="MBF8191042.1"/>
    </source>
</evidence>
<dbReference type="Pfam" id="PF10502">
    <property type="entry name" value="Peptidase_S26"/>
    <property type="match status" value="2"/>
</dbReference>
<dbReference type="EMBL" id="JADOGI010000144">
    <property type="protein sequence ID" value="MBF8191042.1"/>
    <property type="molecule type" value="Genomic_DNA"/>
</dbReference>
<comment type="similarity">
    <text evidence="2">Belongs to the peptidase S26 family.</text>
</comment>
<dbReference type="InterPro" id="IPR036286">
    <property type="entry name" value="LexA/Signal_pep-like_sf"/>
</dbReference>
<keyword evidence="7" id="KW-1185">Reference proteome</keyword>
<accession>A0A931AL77</accession>
<dbReference type="AlphaFoldDB" id="A0A931AL77"/>
<evidence type="ECO:0000256" key="4">
    <source>
        <dbReference type="SAM" id="MobiDB-lite"/>
    </source>
</evidence>
<dbReference type="Proteomes" id="UP000605361">
    <property type="component" value="Unassembled WGS sequence"/>
</dbReference>
<dbReference type="PANTHER" id="PTHR43390">
    <property type="entry name" value="SIGNAL PEPTIDASE I"/>
    <property type="match status" value="1"/>
</dbReference>
<dbReference type="GO" id="GO:0004252">
    <property type="term" value="F:serine-type endopeptidase activity"/>
    <property type="evidence" value="ECO:0007669"/>
    <property type="project" value="InterPro"/>
</dbReference>
<dbReference type="GO" id="GO:0005886">
    <property type="term" value="C:plasma membrane"/>
    <property type="evidence" value="ECO:0007669"/>
    <property type="project" value="UniProtKB-SubCell"/>
</dbReference>
<dbReference type="InterPro" id="IPR000223">
    <property type="entry name" value="Pept_S26A_signal_pept_1"/>
</dbReference>
<feature type="domain" description="Peptidase S26" evidence="5">
    <location>
        <begin position="115"/>
        <end position="152"/>
    </location>
</feature>
<evidence type="ECO:0000313" key="7">
    <source>
        <dbReference type="Proteomes" id="UP000605361"/>
    </source>
</evidence>
<feature type="region of interest" description="Disordered" evidence="4">
    <location>
        <begin position="159"/>
        <end position="179"/>
    </location>
</feature>
<comment type="caution">
    <text evidence="6">The sequence shown here is derived from an EMBL/GenBank/DDBJ whole genome shotgun (WGS) entry which is preliminary data.</text>
</comment>
<proteinExistence type="inferred from homology"/>
<organism evidence="6 7">
    <name type="scientific">Nonomuraea cypriaca</name>
    <dbReference type="NCBI Taxonomy" id="1187855"/>
    <lineage>
        <taxon>Bacteria</taxon>
        <taxon>Bacillati</taxon>
        <taxon>Actinomycetota</taxon>
        <taxon>Actinomycetes</taxon>
        <taxon>Streptosporangiales</taxon>
        <taxon>Streptosporangiaceae</taxon>
        <taxon>Nonomuraea</taxon>
    </lineage>
</organism>
<dbReference type="SUPFAM" id="SSF51306">
    <property type="entry name" value="LexA/Signal peptidase"/>
    <property type="match status" value="1"/>
</dbReference>
<evidence type="ECO:0000256" key="2">
    <source>
        <dbReference type="ARBA" id="ARBA00009370"/>
    </source>
</evidence>
<name>A0A931AL77_9ACTN</name>
<sequence>MRRPSLGPLGALAGTVACVAIAAWQARRHLLIVTVSGDSMRPAYRDGERLLAVRSPAAARVGSVVVAESPDRETLTWPERAPATAEPVLLIKRVAATAGDPVPHGAVTGLAADRRGRVPAGRVVLLGDNAAASFDSRQVGYFPADRVVAVVVRRLCGGGARAHRTPGDRPGTPKKEGDR</sequence>